<dbReference type="SUPFAM" id="SSF88713">
    <property type="entry name" value="Glycoside hydrolase/deacetylase"/>
    <property type="match status" value="1"/>
</dbReference>
<dbReference type="Pfam" id="PF01522">
    <property type="entry name" value="Polysacc_deac_1"/>
    <property type="match status" value="1"/>
</dbReference>
<dbReference type="GO" id="GO:0016787">
    <property type="term" value="F:hydrolase activity"/>
    <property type="evidence" value="ECO:0007669"/>
    <property type="project" value="UniProtKB-KW"/>
</dbReference>
<proteinExistence type="predicted"/>
<dbReference type="InterPro" id="IPR011330">
    <property type="entry name" value="Glyco_hydro/deAcase_b/a-brl"/>
</dbReference>
<dbReference type="CDD" id="cd10917">
    <property type="entry name" value="CE4_NodB_like_6s_7s"/>
    <property type="match status" value="1"/>
</dbReference>
<dbReference type="EMBL" id="OU015430">
    <property type="protein sequence ID" value="CAG4974283.1"/>
    <property type="molecule type" value="Genomic_DNA"/>
</dbReference>
<sequence>MNATAVATMTPRPRRLHLLRWLPGAWVTTAGPGGRKALYLSFDDGPHPEHTLPLLDLLTRHGVHATFFLVGNQVERHPLLVEHIVAAGHTLGNHSYDHPRFERLSLHQQLDQIDRTDALLERFDGRVRHPFRPPRGVLPLPLLAHFVRHRRPIAYWSYDSLDYGHHPAPWLIEVARRHPPRGRDIILMHDDSTTSRQMLATLIPEWMAEGFTFAAMDGHG</sequence>
<evidence type="ECO:0000313" key="3">
    <source>
        <dbReference type="Proteomes" id="UP000680116"/>
    </source>
</evidence>
<keyword evidence="2" id="KW-0378">Hydrolase</keyword>
<dbReference type="PANTHER" id="PTHR10587">
    <property type="entry name" value="GLYCOSYL TRANSFERASE-RELATED"/>
    <property type="match status" value="1"/>
</dbReference>
<dbReference type="InterPro" id="IPR050248">
    <property type="entry name" value="Polysacc_deacetylase_ArnD"/>
</dbReference>
<organism evidence="2 3">
    <name type="scientific">Novilysobacter luteus</name>
    <dbReference type="NCBI Taxonomy" id="2822368"/>
    <lineage>
        <taxon>Bacteria</taxon>
        <taxon>Pseudomonadati</taxon>
        <taxon>Pseudomonadota</taxon>
        <taxon>Gammaproteobacteria</taxon>
        <taxon>Lysobacterales</taxon>
        <taxon>Lysobacteraceae</taxon>
        <taxon>Novilysobacter</taxon>
    </lineage>
</organism>
<gene>
    <name evidence="2" type="ORF">LYB30171_01640</name>
</gene>
<reference evidence="2 3" key="1">
    <citation type="submission" date="2021-04" db="EMBL/GenBank/DDBJ databases">
        <authorList>
            <person name="Rodrigo-Torres L."/>
            <person name="Arahal R. D."/>
            <person name="Lucena T."/>
        </authorList>
    </citation>
    <scope>NUCLEOTIDE SEQUENCE [LARGE SCALE GENOMIC DNA]</scope>
    <source>
        <strain evidence="2 3">CECT 30171</strain>
    </source>
</reference>
<keyword evidence="3" id="KW-1185">Reference proteome</keyword>
<dbReference type="Proteomes" id="UP000680116">
    <property type="component" value="Chromosome"/>
</dbReference>
<dbReference type="RefSeq" id="WP_251370549.1">
    <property type="nucleotide sequence ID" value="NZ_OU015430.1"/>
</dbReference>
<accession>A0ABM8UG59</accession>
<dbReference type="EC" id="3.5.1.104" evidence="2"/>
<evidence type="ECO:0000259" key="1">
    <source>
        <dbReference type="PROSITE" id="PS51677"/>
    </source>
</evidence>
<evidence type="ECO:0000313" key="2">
    <source>
        <dbReference type="EMBL" id="CAG4974283.1"/>
    </source>
</evidence>
<name>A0ABM8UG59_9GAMM</name>
<dbReference type="PROSITE" id="PS51677">
    <property type="entry name" value="NODB"/>
    <property type="match status" value="1"/>
</dbReference>
<dbReference type="Gene3D" id="3.20.20.370">
    <property type="entry name" value="Glycoside hydrolase/deacetylase"/>
    <property type="match status" value="1"/>
</dbReference>
<feature type="domain" description="NodB homology" evidence="1">
    <location>
        <begin position="36"/>
        <end position="214"/>
    </location>
</feature>
<protein>
    <submittedName>
        <fullName evidence="2">Peptidoglycan-N-acetylglucosamine deacetylase</fullName>
        <ecNumber evidence="2">3.5.1.104</ecNumber>
    </submittedName>
</protein>
<dbReference type="InterPro" id="IPR002509">
    <property type="entry name" value="NODB_dom"/>
</dbReference>